<accession>A0A2U8E3G8</accession>
<feature type="transmembrane region" description="Helical" evidence="1">
    <location>
        <begin position="140"/>
        <end position="160"/>
    </location>
</feature>
<sequence length="192" mass="20970">MNPEKIQKTTPLSFPTKNNPIMQNVTCSRCGTPFKTVASAANETPPATHFCCAGCALLARVPVDEKGQFPVNAHLISALVTGFLYFNQLLFWLLTLLLEHQEKIARASQFCRAGAVAALAVWCAVAYIQWREQAARRADYCVSAIALGIHAWMIAGAIISGATPRAWPMAAANALLILWNARGVFRGKKSRR</sequence>
<dbReference type="EMBL" id="CP023004">
    <property type="protein sequence ID" value="AWI09419.1"/>
    <property type="molecule type" value="Genomic_DNA"/>
</dbReference>
<organism evidence="2 3">
    <name type="scientific">Ereboglobus luteus</name>
    <dbReference type="NCBI Taxonomy" id="1796921"/>
    <lineage>
        <taxon>Bacteria</taxon>
        <taxon>Pseudomonadati</taxon>
        <taxon>Verrucomicrobiota</taxon>
        <taxon>Opitutia</taxon>
        <taxon>Opitutales</taxon>
        <taxon>Opitutaceae</taxon>
        <taxon>Ereboglobus</taxon>
    </lineage>
</organism>
<gene>
    <name evidence="2" type="ORF">CKA38_09310</name>
</gene>
<reference evidence="2 3" key="1">
    <citation type="journal article" date="2018" name="Syst. Appl. Microbiol.">
        <title>Ereboglobus luteus gen. nov. sp. nov. from cockroach guts, and new insights into the oxygen relationship of the genera Opitutus and Didymococcus (Verrucomicrobia: Opitutaceae).</title>
        <authorList>
            <person name="Tegtmeier D."/>
            <person name="Belitz A."/>
            <person name="Radek R."/>
            <person name="Heimerl T."/>
            <person name="Brune A."/>
        </authorList>
    </citation>
    <scope>NUCLEOTIDE SEQUENCE [LARGE SCALE GENOMIC DNA]</scope>
    <source>
        <strain evidence="2 3">Ho45</strain>
    </source>
</reference>
<keyword evidence="3" id="KW-1185">Reference proteome</keyword>
<keyword evidence="1" id="KW-1133">Transmembrane helix</keyword>
<dbReference type="AlphaFoldDB" id="A0A2U8E3G8"/>
<evidence type="ECO:0000313" key="3">
    <source>
        <dbReference type="Proteomes" id="UP000244896"/>
    </source>
</evidence>
<keyword evidence="1" id="KW-0472">Membrane</keyword>
<feature type="transmembrane region" description="Helical" evidence="1">
    <location>
        <begin position="166"/>
        <end position="185"/>
    </location>
</feature>
<evidence type="ECO:0000313" key="2">
    <source>
        <dbReference type="EMBL" id="AWI09419.1"/>
    </source>
</evidence>
<name>A0A2U8E3G8_9BACT</name>
<dbReference type="KEGG" id="elut:CKA38_09310"/>
<feature type="transmembrane region" description="Helical" evidence="1">
    <location>
        <begin position="107"/>
        <end position="128"/>
    </location>
</feature>
<protein>
    <submittedName>
        <fullName evidence="2">Uncharacterized protein</fullName>
    </submittedName>
</protein>
<feature type="transmembrane region" description="Helical" evidence="1">
    <location>
        <begin position="75"/>
        <end position="95"/>
    </location>
</feature>
<evidence type="ECO:0000256" key="1">
    <source>
        <dbReference type="SAM" id="Phobius"/>
    </source>
</evidence>
<dbReference type="Proteomes" id="UP000244896">
    <property type="component" value="Chromosome"/>
</dbReference>
<keyword evidence="1" id="KW-0812">Transmembrane</keyword>
<proteinExistence type="predicted"/>